<proteinExistence type="predicted"/>
<evidence type="ECO:0000313" key="3">
    <source>
        <dbReference type="Proteomes" id="UP000003751"/>
    </source>
</evidence>
<protein>
    <submittedName>
        <fullName evidence="1">Uncharacterized protein</fullName>
    </submittedName>
</protein>
<dbReference type="InterPro" id="IPR043830">
    <property type="entry name" value="DUF5807"/>
</dbReference>
<organism evidence="1 3">
    <name type="scientific">Haladaptatus paucihalophilus DX253</name>
    <dbReference type="NCBI Taxonomy" id="797209"/>
    <lineage>
        <taxon>Archaea</taxon>
        <taxon>Methanobacteriati</taxon>
        <taxon>Methanobacteriota</taxon>
        <taxon>Stenosarchaea group</taxon>
        <taxon>Halobacteria</taxon>
        <taxon>Halobacteriales</taxon>
        <taxon>Haladaptataceae</taxon>
        <taxon>Haladaptatus</taxon>
    </lineage>
</organism>
<dbReference type="PATRIC" id="fig|797209.4.peg.2404"/>
<reference evidence="4" key="3">
    <citation type="submission" date="2016-11" db="EMBL/GenBank/DDBJ databases">
        <authorList>
            <person name="Varghese N."/>
            <person name="Submissions S."/>
        </authorList>
    </citation>
    <scope>NUCLEOTIDE SEQUENCE [LARGE SCALE GENOMIC DNA]</scope>
    <source>
        <strain evidence="4">DX253</strain>
    </source>
</reference>
<dbReference type="Proteomes" id="UP000184203">
    <property type="component" value="Unassembled WGS sequence"/>
</dbReference>
<dbReference type="STRING" id="797209.GCA_000376445_02353"/>
<name>E7QUG2_HALPU</name>
<gene>
    <name evidence="2" type="ORF">SAMN05444342_2650</name>
    <name evidence="1" type="ORF">ZOD2009_12210</name>
</gene>
<keyword evidence="4" id="KW-1185">Reference proteome</keyword>
<dbReference type="RefSeq" id="WP_007980155.1">
    <property type="nucleotide sequence ID" value="NZ_AEMG01000009.1"/>
</dbReference>
<dbReference type="EMBL" id="FRAN01000003">
    <property type="protein sequence ID" value="SHK92904.1"/>
    <property type="molecule type" value="Genomic_DNA"/>
</dbReference>
<dbReference type="EMBL" id="AEMG01000009">
    <property type="protein sequence ID" value="EFW92241.1"/>
    <property type="molecule type" value="Genomic_DNA"/>
</dbReference>
<dbReference type="AlphaFoldDB" id="E7QUG2"/>
<evidence type="ECO:0000313" key="2">
    <source>
        <dbReference type="EMBL" id="SHK92904.1"/>
    </source>
</evidence>
<dbReference type="eggNOG" id="arCOG04699">
    <property type="taxonomic scope" value="Archaea"/>
</dbReference>
<evidence type="ECO:0000313" key="4">
    <source>
        <dbReference type="Proteomes" id="UP000184203"/>
    </source>
</evidence>
<accession>E7QUG2</accession>
<dbReference type="Proteomes" id="UP000003751">
    <property type="component" value="Unassembled WGS sequence"/>
</dbReference>
<dbReference type="Pfam" id="PF19123">
    <property type="entry name" value="DUF5807"/>
    <property type="match status" value="1"/>
</dbReference>
<reference evidence="2" key="2">
    <citation type="submission" date="2016-11" db="EMBL/GenBank/DDBJ databases">
        <authorList>
            <person name="Jaros S."/>
            <person name="Januszkiewicz K."/>
            <person name="Wedrychowicz H."/>
        </authorList>
    </citation>
    <scope>NUCLEOTIDE SEQUENCE [LARGE SCALE GENOMIC DNA]</scope>
    <source>
        <strain evidence="2">DX253</strain>
    </source>
</reference>
<reference evidence="1 3" key="1">
    <citation type="journal article" date="2014" name="ISME J.">
        <title>Trehalose/2-sulfotrehalose biosynthesis and glycine-betaine uptake are widely spread mechanisms for osmoadaptation in the Halobacteriales.</title>
        <authorList>
            <person name="Youssef N.H."/>
            <person name="Savage-Ashlock K.N."/>
            <person name="McCully A.L."/>
            <person name="Luedtke B."/>
            <person name="Shaw E.I."/>
            <person name="Hoff W.D."/>
            <person name="Elshahed M.S."/>
        </authorList>
    </citation>
    <scope>NUCLEOTIDE SEQUENCE [LARGE SCALE GENOMIC DNA]</scope>
    <source>
        <strain evidence="1 3">DX253</strain>
    </source>
</reference>
<dbReference type="OrthoDB" id="300179at2157"/>
<sequence>MSARDEFLAGERPDDVALFLADSFVSGDKLADYGESVPGGVLLVVPGETGRNVFKKATGMDAMSFAKEAMGTEGTVAADLAGADCPEGDHDVEFVFAFAEEQNEEVGGLYAEGDVIHAYAYCSCGTSFSHKWVAGER</sequence>
<evidence type="ECO:0000313" key="1">
    <source>
        <dbReference type="EMBL" id="EFW92241.1"/>
    </source>
</evidence>